<dbReference type="SUPFAM" id="SSF103088">
    <property type="entry name" value="OmpA-like"/>
    <property type="match status" value="1"/>
</dbReference>
<dbReference type="STRING" id="153721.MYP_4122"/>
<evidence type="ECO:0000256" key="5">
    <source>
        <dbReference type="PROSITE-ProRule" id="PRU00473"/>
    </source>
</evidence>
<keyword evidence="3" id="KW-0998">Cell outer membrane</keyword>
<dbReference type="eggNOG" id="COG0457">
    <property type="taxonomic scope" value="Bacteria"/>
</dbReference>
<dbReference type="InterPro" id="IPR036737">
    <property type="entry name" value="OmpA-like_sf"/>
</dbReference>
<feature type="repeat" description="TPR" evidence="4">
    <location>
        <begin position="92"/>
        <end position="125"/>
    </location>
</feature>
<dbReference type="InterPro" id="IPR006664">
    <property type="entry name" value="OMP_bac"/>
</dbReference>
<evidence type="ECO:0000313" key="10">
    <source>
        <dbReference type="Proteomes" id="UP000030185"/>
    </source>
</evidence>
<dbReference type="RefSeq" id="WP_045467464.1">
    <property type="nucleotide sequence ID" value="NZ_BBLT01000010.1"/>
</dbReference>
<dbReference type="OrthoDB" id="1488841at2"/>
<dbReference type="Pfam" id="PF07676">
    <property type="entry name" value="PD40"/>
    <property type="match status" value="3"/>
</dbReference>
<dbReference type="InterPro" id="IPR006665">
    <property type="entry name" value="OmpA-like"/>
</dbReference>
<dbReference type="AlphaFoldDB" id="A0A098LKN2"/>
<reference evidence="9 10" key="1">
    <citation type="submission" date="2014-09" db="EMBL/GenBank/DDBJ databases">
        <title>Sporocytophaga myxococcoides PG-01 genome sequencing.</title>
        <authorList>
            <person name="Liu L."/>
            <person name="Gao P.J."/>
            <person name="Chen G.J."/>
            <person name="Wang L.S."/>
        </authorList>
    </citation>
    <scope>NUCLEOTIDE SEQUENCE [LARGE SCALE GENOMIC DNA]</scope>
    <source>
        <strain evidence="9 10">PG-01</strain>
    </source>
</reference>
<organism evidence="9 10">
    <name type="scientific">Sporocytophaga myxococcoides</name>
    <dbReference type="NCBI Taxonomy" id="153721"/>
    <lineage>
        <taxon>Bacteria</taxon>
        <taxon>Pseudomonadati</taxon>
        <taxon>Bacteroidota</taxon>
        <taxon>Cytophagia</taxon>
        <taxon>Cytophagales</taxon>
        <taxon>Cytophagaceae</taxon>
        <taxon>Sporocytophaga</taxon>
    </lineage>
</organism>
<dbReference type="EMBL" id="BBLT01000010">
    <property type="protein sequence ID" value="GAL86892.1"/>
    <property type="molecule type" value="Genomic_DNA"/>
</dbReference>
<dbReference type="Gene3D" id="3.30.1330.60">
    <property type="entry name" value="OmpA-like domain"/>
    <property type="match status" value="1"/>
</dbReference>
<dbReference type="InterPro" id="IPR050330">
    <property type="entry name" value="Bact_OuterMem_StrucFunc"/>
</dbReference>
<dbReference type="PROSITE" id="PS50005">
    <property type="entry name" value="TPR"/>
    <property type="match status" value="1"/>
</dbReference>
<sequence>MQCTKIILILFTLFLSLKSFSQDEKQIKKADKLFEEKNFFQALGIYEQALEQKKTDPYVNFRIAQCYLLTSPKTKALKYAADAVAYAETPTSEMYFILGQSYHLNHNFDKAIENYKKSDPGNKNKRAISKLIAECEFGKGYIRNPVDFKISNAGPIVNTQFQEYLPYITPDLSELYFTSRRTGSTGGKKEYDGLYFEDIYVSQNKGGSWDTPQNMGTPVNSDLHDACIGIAPSGETMFIYKSSNGGDIYISEKKGNQWTKPEPLSINTPFFETSACLSPDERTLYFVRAENFKANRDIYYCSRTLGGKWSVPKKLEGINTPYDEDAPFIHPDGKTLYFSSKGHSTMGGFDIFKSEKTPSGGWSAPVNLGYPLNTAGDDVYFVLSANGKIGYYSSDKEGGQGRQDLYSVRMPVSEEPELALLKGTVKDETGKPLDADITITDNSSREVVAKFSSNSANGKYMVALPSGKNYGITIEKKGKLFYSENVFLSEKDGYKELKNDVQLQSAKAGATVVLKNIFFDTGKSDIRPESTIELQKLIKLLLENPSIKIEISGHTDNTGNSDANLALSKSRAQKVSEYLSSSGIPNNRLIYKGYGSTKPIADNTTEEGRQKNRRTEFKIL</sequence>
<feature type="region of interest" description="Disordered" evidence="6">
    <location>
        <begin position="597"/>
        <end position="620"/>
    </location>
</feature>
<dbReference type="InterPro" id="IPR011659">
    <property type="entry name" value="WD40"/>
</dbReference>
<evidence type="ECO:0000256" key="4">
    <source>
        <dbReference type="PROSITE-ProRule" id="PRU00339"/>
    </source>
</evidence>
<gene>
    <name evidence="9" type="ORF">MYP_4122</name>
</gene>
<comment type="caution">
    <text evidence="9">The sequence shown here is derived from an EMBL/GenBank/DDBJ whole genome shotgun (WGS) entry which is preliminary data.</text>
</comment>
<dbReference type="InterPro" id="IPR011042">
    <property type="entry name" value="6-blade_b-propeller_TolB-like"/>
</dbReference>
<keyword evidence="4" id="KW-0802">TPR repeat</keyword>
<dbReference type="Gene3D" id="2.120.10.30">
    <property type="entry name" value="TolB, C-terminal domain"/>
    <property type="match status" value="1"/>
</dbReference>
<accession>A0A098LKN2</accession>
<dbReference type="SUPFAM" id="SSF82171">
    <property type="entry name" value="DPP6 N-terminal domain-like"/>
    <property type="match status" value="1"/>
</dbReference>
<keyword evidence="2 5" id="KW-0472">Membrane</keyword>
<dbReference type="Proteomes" id="UP000030185">
    <property type="component" value="Unassembled WGS sequence"/>
</dbReference>
<feature type="domain" description="OmpA-like" evidence="8">
    <location>
        <begin position="506"/>
        <end position="620"/>
    </location>
</feature>
<dbReference type="Pfam" id="PF00691">
    <property type="entry name" value="OmpA"/>
    <property type="match status" value="1"/>
</dbReference>
<feature type="signal peptide" evidence="7">
    <location>
        <begin position="1"/>
        <end position="21"/>
    </location>
</feature>
<dbReference type="PROSITE" id="PS51123">
    <property type="entry name" value="OMPA_2"/>
    <property type="match status" value="1"/>
</dbReference>
<dbReference type="PANTHER" id="PTHR30329:SF21">
    <property type="entry name" value="LIPOPROTEIN YIAD-RELATED"/>
    <property type="match status" value="1"/>
</dbReference>
<dbReference type="eggNOG" id="COG0823">
    <property type="taxonomic scope" value="Bacteria"/>
</dbReference>
<dbReference type="eggNOG" id="COG2885">
    <property type="taxonomic scope" value="Bacteria"/>
</dbReference>
<evidence type="ECO:0000256" key="2">
    <source>
        <dbReference type="ARBA" id="ARBA00023136"/>
    </source>
</evidence>
<dbReference type="InterPro" id="IPR011990">
    <property type="entry name" value="TPR-like_helical_dom_sf"/>
</dbReference>
<dbReference type="PRINTS" id="PR01021">
    <property type="entry name" value="OMPADOMAIN"/>
</dbReference>
<dbReference type="PANTHER" id="PTHR30329">
    <property type="entry name" value="STATOR ELEMENT OF FLAGELLAR MOTOR COMPLEX"/>
    <property type="match status" value="1"/>
</dbReference>
<proteinExistence type="predicted"/>
<name>A0A098LKN2_9BACT</name>
<evidence type="ECO:0000313" key="9">
    <source>
        <dbReference type="EMBL" id="GAL86892.1"/>
    </source>
</evidence>
<keyword evidence="10" id="KW-1185">Reference proteome</keyword>
<evidence type="ECO:0000256" key="7">
    <source>
        <dbReference type="SAM" id="SignalP"/>
    </source>
</evidence>
<dbReference type="SUPFAM" id="SSF48452">
    <property type="entry name" value="TPR-like"/>
    <property type="match status" value="1"/>
</dbReference>
<feature type="chain" id="PRO_5001937233" description="OmpA-like domain-containing protein" evidence="7">
    <location>
        <begin position="22"/>
        <end position="620"/>
    </location>
</feature>
<evidence type="ECO:0000256" key="3">
    <source>
        <dbReference type="ARBA" id="ARBA00023237"/>
    </source>
</evidence>
<evidence type="ECO:0000256" key="1">
    <source>
        <dbReference type="ARBA" id="ARBA00004442"/>
    </source>
</evidence>
<comment type="subcellular location">
    <subcellularLocation>
        <location evidence="1">Cell outer membrane</location>
    </subcellularLocation>
</comment>
<dbReference type="InterPro" id="IPR019734">
    <property type="entry name" value="TPR_rpt"/>
</dbReference>
<dbReference type="Gene3D" id="1.25.40.10">
    <property type="entry name" value="Tetratricopeptide repeat domain"/>
    <property type="match status" value="1"/>
</dbReference>
<dbReference type="GO" id="GO:0009279">
    <property type="term" value="C:cell outer membrane"/>
    <property type="evidence" value="ECO:0007669"/>
    <property type="project" value="UniProtKB-SubCell"/>
</dbReference>
<dbReference type="CDD" id="cd07185">
    <property type="entry name" value="OmpA_C-like"/>
    <property type="match status" value="1"/>
</dbReference>
<protein>
    <recommendedName>
        <fullName evidence="8">OmpA-like domain-containing protein</fullName>
    </recommendedName>
</protein>
<feature type="compositionally biased region" description="Basic and acidic residues" evidence="6">
    <location>
        <begin position="606"/>
        <end position="620"/>
    </location>
</feature>
<evidence type="ECO:0000259" key="8">
    <source>
        <dbReference type="PROSITE" id="PS51123"/>
    </source>
</evidence>
<keyword evidence="7" id="KW-0732">Signal</keyword>
<evidence type="ECO:0000256" key="6">
    <source>
        <dbReference type="SAM" id="MobiDB-lite"/>
    </source>
</evidence>
<dbReference type="Gene3D" id="2.60.40.1120">
    <property type="entry name" value="Carboxypeptidase-like, regulatory domain"/>
    <property type="match status" value="1"/>
</dbReference>